<evidence type="ECO:0000256" key="1">
    <source>
        <dbReference type="ARBA" id="ARBA00004651"/>
    </source>
</evidence>
<dbReference type="CDD" id="cd06550">
    <property type="entry name" value="TM_ABC_iron-siderophores_like"/>
    <property type="match status" value="1"/>
</dbReference>
<dbReference type="GO" id="GO:0010043">
    <property type="term" value="P:response to zinc ion"/>
    <property type="evidence" value="ECO:0007669"/>
    <property type="project" value="TreeGrafter"/>
</dbReference>
<dbReference type="GO" id="GO:0043190">
    <property type="term" value="C:ATP-binding cassette (ABC) transporter complex"/>
    <property type="evidence" value="ECO:0007669"/>
    <property type="project" value="InterPro"/>
</dbReference>
<evidence type="ECO:0000313" key="10">
    <source>
        <dbReference type="EMBL" id="KHQ51493.1"/>
    </source>
</evidence>
<keyword evidence="4" id="KW-1003">Cell membrane</keyword>
<protein>
    <submittedName>
        <fullName evidence="10">Putative zinc/manganese/iron ABC transporter, permease protein</fullName>
    </submittedName>
</protein>
<dbReference type="RefSeq" id="WP_043144668.1">
    <property type="nucleotide sequence ID" value="NZ_JSUQ01000017.1"/>
</dbReference>
<comment type="subcellular location">
    <subcellularLocation>
        <location evidence="1 8">Cell membrane</location>
        <topology evidence="1 8">Multi-pass membrane protein</topology>
    </subcellularLocation>
</comment>
<keyword evidence="3 8" id="KW-0813">Transport</keyword>
<evidence type="ECO:0000256" key="8">
    <source>
        <dbReference type="RuleBase" id="RU003943"/>
    </source>
</evidence>
<feature type="transmembrane region" description="Helical" evidence="9">
    <location>
        <begin position="148"/>
        <end position="168"/>
    </location>
</feature>
<dbReference type="InterPro" id="IPR001626">
    <property type="entry name" value="ABC_TroCD"/>
</dbReference>
<feature type="transmembrane region" description="Helical" evidence="9">
    <location>
        <begin position="199"/>
        <end position="226"/>
    </location>
</feature>
<dbReference type="AlphaFoldDB" id="A0A0B3RXP8"/>
<evidence type="ECO:0000256" key="6">
    <source>
        <dbReference type="ARBA" id="ARBA00022989"/>
    </source>
</evidence>
<feature type="transmembrane region" description="Helical" evidence="9">
    <location>
        <begin position="106"/>
        <end position="128"/>
    </location>
</feature>
<dbReference type="GO" id="GO:0055085">
    <property type="term" value="P:transmembrane transport"/>
    <property type="evidence" value="ECO:0007669"/>
    <property type="project" value="InterPro"/>
</dbReference>
<feature type="transmembrane region" description="Helical" evidence="9">
    <location>
        <begin position="238"/>
        <end position="256"/>
    </location>
</feature>
<dbReference type="PATRIC" id="fig|1515334.3.peg.4020"/>
<dbReference type="EMBL" id="JSUQ01000017">
    <property type="protein sequence ID" value="KHQ51493.1"/>
    <property type="molecule type" value="Genomic_DNA"/>
</dbReference>
<reference evidence="10 11" key="1">
    <citation type="submission" date="2014-10" db="EMBL/GenBank/DDBJ databases">
        <title>Genome sequence of Ponticoccus sp. strain UMTAT08 isolated from clonal culture of toxic dinoflagellate Alexandrium tamiyavanichii.</title>
        <authorList>
            <person name="Gan H.Y."/>
            <person name="Muhd D.-D."/>
            <person name="Mohd Noor M.E."/>
            <person name="Yeong Y.S."/>
            <person name="Usup G."/>
        </authorList>
    </citation>
    <scope>NUCLEOTIDE SEQUENCE [LARGE SCALE GENOMIC DNA]</scope>
    <source>
        <strain evidence="10 11">UMTAT08</strain>
    </source>
</reference>
<dbReference type="STRING" id="561184.SAMN05216376_115104"/>
<evidence type="ECO:0000256" key="9">
    <source>
        <dbReference type="SAM" id="Phobius"/>
    </source>
</evidence>
<dbReference type="PANTHER" id="PTHR30477:SF3">
    <property type="entry name" value="METAL TRANSPORT SYSTEM MEMBRANE PROTEIN CT_069-RELATED"/>
    <property type="match status" value="1"/>
</dbReference>
<dbReference type="OrthoDB" id="9804300at2"/>
<dbReference type="SUPFAM" id="SSF81345">
    <property type="entry name" value="ABC transporter involved in vitamin B12 uptake, BtuC"/>
    <property type="match status" value="1"/>
</dbReference>
<evidence type="ECO:0000256" key="3">
    <source>
        <dbReference type="ARBA" id="ARBA00022448"/>
    </source>
</evidence>
<dbReference type="Gene3D" id="1.10.3470.10">
    <property type="entry name" value="ABC transporter involved in vitamin B12 uptake, BtuC"/>
    <property type="match status" value="1"/>
</dbReference>
<evidence type="ECO:0000256" key="5">
    <source>
        <dbReference type="ARBA" id="ARBA00022692"/>
    </source>
</evidence>
<dbReference type="Proteomes" id="UP000030960">
    <property type="component" value="Unassembled WGS sequence"/>
</dbReference>
<sequence>MTPLIEALLLQAGYNAALVAVGAALLGFAAGAAGTFLFLRKRALVSDAVAHATLPGVGLAFITMVWLGGDGRNLLGLLAGSAVTAGIGLLAVEWMTRRTRLSEDAAIGAVLSVFFGLGIVILTVIQTMSSGRQAGLESFLLGSTAGMLFQDAIVIAVGGSLAVLATWVMRRPMTLVAFDAEYAAASGVNVPGIDRLMMALVMAVTVIGLKIVGLILIVAMLIIPPVTARFWTERSQSLIWYAGGIGAVSGYLGAALSASAPDLPTGPIIVLVAAGLFLLSLFLAPARGVAAAVFRHRRFQRKVHRRQGLLALARQEPIHDELTLRVLRGEGLIRADGVATETGRAQAAKIARDERRWDVAREIHQDTGLTGRYDGLTPIEDVFAPDEIAEFDSRIGGPRAIGEGL</sequence>
<dbReference type="InterPro" id="IPR037294">
    <property type="entry name" value="ABC_BtuC-like"/>
</dbReference>
<keyword evidence="11" id="KW-1185">Reference proteome</keyword>
<evidence type="ECO:0000313" key="11">
    <source>
        <dbReference type="Proteomes" id="UP000030960"/>
    </source>
</evidence>
<keyword evidence="5 8" id="KW-0812">Transmembrane</keyword>
<dbReference type="Pfam" id="PF00950">
    <property type="entry name" value="ABC-3"/>
    <property type="match status" value="1"/>
</dbReference>
<evidence type="ECO:0000256" key="4">
    <source>
        <dbReference type="ARBA" id="ARBA00022475"/>
    </source>
</evidence>
<name>A0A0B3RXP8_9RHOB</name>
<gene>
    <name evidence="10" type="ORF">OA50_03988</name>
</gene>
<evidence type="ECO:0000256" key="2">
    <source>
        <dbReference type="ARBA" id="ARBA00008034"/>
    </source>
</evidence>
<feature type="transmembrane region" description="Helical" evidence="9">
    <location>
        <begin position="268"/>
        <end position="294"/>
    </location>
</feature>
<keyword evidence="7 9" id="KW-0472">Membrane</keyword>
<dbReference type="PANTHER" id="PTHR30477">
    <property type="entry name" value="ABC-TRANSPORTER METAL-BINDING PROTEIN"/>
    <property type="match status" value="1"/>
</dbReference>
<evidence type="ECO:0000256" key="7">
    <source>
        <dbReference type="ARBA" id="ARBA00023136"/>
    </source>
</evidence>
<comment type="caution">
    <text evidence="10">The sequence shown here is derived from an EMBL/GenBank/DDBJ whole genome shotgun (WGS) entry which is preliminary data.</text>
</comment>
<proteinExistence type="inferred from homology"/>
<accession>A0A0B3RXP8</accession>
<feature type="transmembrane region" description="Helical" evidence="9">
    <location>
        <begin position="48"/>
        <end position="68"/>
    </location>
</feature>
<organism evidence="10 11">
    <name type="scientific">Mameliella alba</name>
    <dbReference type="NCBI Taxonomy" id="561184"/>
    <lineage>
        <taxon>Bacteria</taxon>
        <taxon>Pseudomonadati</taxon>
        <taxon>Pseudomonadota</taxon>
        <taxon>Alphaproteobacteria</taxon>
        <taxon>Rhodobacterales</taxon>
        <taxon>Roseobacteraceae</taxon>
        <taxon>Mameliella</taxon>
    </lineage>
</organism>
<feature type="transmembrane region" description="Helical" evidence="9">
    <location>
        <begin position="74"/>
        <end position="94"/>
    </location>
</feature>
<feature type="transmembrane region" description="Helical" evidence="9">
    <location>
        <begin position="12"/>
        <end position="39"/>
    </location>
</feature>
<comment type="similarity">
    <text evidence="2 8">Belongs to the ABC-3 integral membrane protein family.</text>
</comment>
<keyword evidence="6 9" id="KW-1133">Transmembrane helix</keyword>